<evidence type="ECO:0000256" key="3">
    <source>
        <dbReference type="SAM" id="SignalP"/>
    </source>
</evidence>
<dbReference type="SMART" id="SM00758">
    <property type="entry name" value="PA14"/>
    <property type="match status" value="1"/>
</dbReference>
<dbReference type="Pfam" id="PF01055">
    <property type="entry name" value="Glyco_hydro_31_2nd"/>
    <property type="match status" value="1"/>
</dbReference>
<dbReference type="Pfam" id="PF13802">
    <property type="entry name" value="Gal_mutarotas_2"/>
    <property type="match status" value="1"/>
</dbReference>
<comment type="similarity">
    <text evidence="1 2">Belongs to the glycosyl hydrolase 31 family.</text>
</comment>
<keyword evidence="3" id="KW-0732">Signal</keyword>
<evidence type="ECO:0000259" key="4">
    <source>
        <dbReference type="PROSITE" id="PS51820"/>
    </source>
</evidence>
<dbReference type="InterPro" id="IPR000322">
    <property type="entry name" value="Glyco_hydro_31_TIM"/>
</dbReference>
<evidence type="ECO:0000313" key="5">
    <source>
        <dbReference type="EMBL" id="GAA0263931.1"/>
    </source>
</evidence>
<dbReference type="PROSITE" id="PS51257">
    <property type="entry name" value="PROKAR_LIPOPROTEIN"/>
    <property type="match status" value="1"/>
</dbReference>
<dbReference type="PANTHER" id="PTHR43863:SF2">
    <property type="entry name" value="MALTASE-GLUCOAMYLASE"/>
    <property type="match status" value="1"/>
</dbReference>
<reference evidence="5 6" key="1">
    <citation type="journal article" date="2019" name="Int. J. Syst. Evol. Microbiol.">
        <title>The Global Catalogue of Microorganisms (GCM) 10K type strain sequencing project: providing services to taxonomists for standard genome sequencing and annotation.</title>
        <authorList>
            <consortium name="The Broad Institute Genomics Platform"/>
            <consortium name="The Broad Institute Genome Sequencing Center for Infectious Disease"/>
            <person name="Wu L."/>
            <person name="Ma J."/>
        </authorList>
    </citation>
    <scope>NUCLEOTIDE SEQUENCE [LARGE SCALE GENOMIC DNA]</scope>
    <source>
        <strain evidence="5 6">JCM 16242</strain>
    </source>
</reference>
<dbReference type="PROSITE" id="PS51820">
    <property type="entry name" value="PA14"/>
    <property type="match status" value="1"/>
</dbReference>
<dbReference type="Gene3D" id="3.20.20.80">
    <property type="entry name" value="Glycosidases"/>
    <property type="match status" value="1"/>
</dbReference>
<dbReference type="Pfam" id="PF17137">
    <property type="entry name" value="DUF5110"/>
    <property type="match status" value="1"/>
</dbReference>
<dbReference type="InterPro" id="IPR025887">
    <property type="entry name" value="Glyco_hydro_31_N_dom"/>
</dbReference>
<comment type="caution">
    <text evidence="5">The sequence shown here is derived from an EMBL/GenBank/DDBJ whole genome shotgun (WGS) entry which is preliminary data.</text>
</comment>
<dbReference type="Proteomes" id="UP001500657">
    <property type="component" value="Unassembled WGS sequence"/>
</dbReference>
<dbReference type="CDD" id="cd06591">
    <property type="entry name" value="GH31_xylosidase_XylS"/>
    <property type="match status" value="1"/>
</dbReference>
<dbReference type="InterPro" id="IPR013780">
    <property type="entry name" value="Glyco_hydro_b"/>
</dbReference>
<dbReference type="InterPro" id="IPR011658">
    <property type="entry name" value="PA14_dom"/>
</dbReference>
<dbReference type="SUPFAM" id="SSF51011">
    <property type="entry name" value="Glycosyl hydrolase domain"/>
    <property type="match status" value="1"/>
</dbReference>
<keyword evidence="6" id="KW-1185">Reference proteome</keyword>
<dbReference type="InterPro" id="IPR037524">
    <property type="entry name" value="PA14/GLEYA"/>
</dbReference>
<dbReference type="Gene3D" id="2.60.40.1180">
    <property type="entry name" value="Golgi alpha-mannosidase II"/>
    <property type="match status" value="2"/>
</dbReference>
<dbReference type="Pfam" id="PF21365">
    <property type="entry name" value="Glyco_hydro_31_3rd"/>
    <property type="match status" value="1"/>
</dbReference>
<feature type="chain" id="PRO_5045628946" evidence="3">
    <location>
        <begin position="26"/>
        <end position="968"/>
    </location>
</feature>
<keyword evidence="2 5" id="KW-0378">Hydrolase</keyword>
<dbReference type="InterPro" id="IPR011013">
    <property type="entry name" value="Gal_mutarotase_sf_dom"/>
</dbReference>
<name>A0ABN0UWU9_9GAMM</name>
<dbReference type="RefSeq" id="WP_343883846.1">
    <property type="nucleotide sequence ID" value="NZ_BAAAFO010000005.1"/>
</dbReference>
<dbReference type="InterPro" id="IPR017853">
    <property type="entry name" value="GH"/>
</dbReference>
<dbReference type="Gene3D" id="2.60.40.1760">
    <property type="entry name" value="glycosyl hydrolase (family 31)"/>
    <property type="match status" value="1"/>
</dbReference>
<organism evidence="5 6">
    <name type="scientific">Rhodanobacter caeni</name>
    <dbReference type="NCBI Taxonomy" id="657654"/>
    <lineage>
        <taxon>Bacteria</taxon>
        <taxon>Pseudomonadati</taxon>
        <taxon>Pseudomonadota</taxon>
        <taxon>Gammaproteobacteria</taxon>
        <taxon>Lysobacterales</taxon>
        <taxon>Rhodanobacteraceae</taxon>
        <taxon>Rhodanobacter</taxon>
    </lineage>
</organism>
<accession>A0ABN0UWU9</accession>
<feature type="signal peptide" evidence="3">
    <location>
        <begin position="1"/>
        <end position="25"/>
    </location>
</feature>
<dbReference type="SUPFAM" id="SSF51445">
    <property type="entry name" value="(Trans)glycosidases"/>
    <property type="match status" value="1"/>
</dbReference>
<feature type="domain" description="PA14" evidence="4">
    <location>
        <begin position="236"/>
        <end position="388"/>
    </location>
</feature>
<dbReference type="InterPro" id="IPR048395">
    <property type="entry name" value="Glyco_hydro_31_C"/>
</dbReference>
<dbReference type="GO" id="GO:0016787">
    <property type="term" value="F:hydrolase activity"/>
    <property type="evidence" value="ECO:0007669"/>
    <property type="project" value="UniProtKB-KW"/>
</dbReference>
<dbReference type="PANTHER" id="PTHR43863">
    <property type="entry name" value="HYDROLASE, PUTATIVE (AFU_ORTHOLOGUE AFUA_1G03140)-RELATED"/>
    <property type="match status" value="1"/>
</dbReference>
<dbReference type="EMBL" id="BAAAFO010000005">
    <property type="protein sequence ID" value="GAA0263931.1"/>
    <property type="molecule type" value="Genomic_DNA"/>
</dbReference>
<evidence type="ECO:0000313" key="6">
    <source>
        <dbReference type="Proteomes" id="UP001500657"/>
    </source>
</evidence>
<sequence length="968" mass="108560">MYRIPMNPLVGCLLIGLLSGCGSNAAPSADNTAATTKAAFQRIDDGVIVDVGDSQKVRLQVVDESIIHVTAVPKGGFDLPRSLMALKTGGGRQFTVATDAGHVLLKTPKLTAEVDNATGAVRFLDESGKPILAEQPNGRSFTPVTVDGKPFYAVRQEFASPDDEAFYGLGQHQKGTMNYKGKDVELAQHNIDIAIPFVVSSRNYGVLWDNNSITRFGDPRPYQMIDKQLKVFDADGKPGGLTANYYLDGKLKLSRVEPQINYEYNKDLKRWPKSLQGIDSQGNPGLTGGPGQTVEWKGSLASDVAGLHKFRLYASGYFKLYIDDKLVLDDWRQNWNPWYRDFTVAMQPGEKHTIRLDWTPQSGYIALDHLDPLPVAEQNELSLFSELGHAIDYYFIGGDNLDDVIAGYRDVTGKAVMLPRWAYGFWQSREHYASSDDLINTVKQYRKLGLPLDNIVQDWFYWKEDAWGSQQFDPARYPDPQKLVDTLHDLHAHLMISVWPKFYPTTANYKELDAKGYMYKRNVEVGQKDWVGKGYLSSFYDPYSEEARDIYWRQINDGLGKLGMDAWWMDATEPDIQSNISIDERKLRMGPTAQGPGAAFFNSYPLMTTTAVYQGSRKAYPNRRVFILTRSAFAGQQRNGAASWSGDVVSRWSNLRDQISAGVNFSLSGIPNWTTDIGGFALEPRYEKPNAKDLQEWRELNVRWFQFGAFSPLFRSHGQAPQREIYNLAPVGSDVYDTLAWYDKLRYRLMPYIYTLAADTWFKDGTIMRGLVMDFPNDPKVRGIDDEYLFGPSFLVAPVTEYQARSRDVYLPAGSDWYDFHTGKRYPGGQTIKADAPLARMPLYVRAGAIVPVGPAIQYTNEKPDAPITLFVYTGANGSFSMYKDQGTTYDYEHGAYARVPLSYDEASGTLTIGKREGSYPGMPAQRTFNIRWIAGPTPSAADFEAKPAQSVHYDGSAITVHKDASAP</sequence>
<dbReference type="Pfam" id="PF07691">
    <property type="entry name" value="PA14"/>
    <property type="match status" value="1"/>
</dbReference>
<keyword evidence="2" id="KW-0326">Glycosidase</keyword>
<dbReference type="InterPro" id="IPR033403">
    <property type="entry name" value="DUF5110"/>
</dbReference>
<dbReference type="CDD" id="cd14752">
    <property type="entry name" value="GH31_N"/>
    <property type="match status" value="1"/>
</dbReference>
<dbReference type="SUPFAM" id="SSF74650">
    <property type="entry name" value="Galactose mutarotase-like"/>
    <property type="match status" value="1"/>
</dbReference>
<gene>
    <name evidence="5" type="ORF">GCM10009126_32050</name>
</gene>
<evidence type="ECO:0000256" key="1">
    <source>
        <dbReference type="ARBA" id="ARBA00007806"/>
    </source>
</evidence>
<dbReference type="InterPro" id="IPR051816">
    <property type="entry name" value="Glycosyl_Hydrolase_31"/>
</dbReference>
<dbReference type="SUPFAM" id="SSF56988">
    <property type="entry name" value="Anthrax protective antigen"/>
    <property type="match status" value="1"/>
</dbReference>
<protein>
    <submittedName>
        <fullName evidence="5">Glycoside hydrolase family 31 protein</fullName>
    </submittedName>
</protein>
<evidence type="ECO:0000256" key="2">
    <source>
        <dbReference type="RuleBase" id="RU361185"/>
    </source>
</evidence>
<dbReference type="Gene3D" id="2.60.120.380">
    <property type="match status" value="1"/>
</dbReference>
<proteinExistence type="inferred from homology"/>